<keyword evidence="2" id="KW-0238">DNA-binding</keyword>
<proteinExistence type="predicted"/>
<evidence type="ECO:0000313" key="7">
    <source>
        <dbReference type="EMBL" id="OUP32114.1"/>
    </source>
</evidence>
<keyword evidence="5" id="KW-1133">Transmembrane helix</keyword>
<dbReference type="PROSITE" id="PS01124">
    <property type="entry name" value="HTH_ARAC_FAMILY_2"/>
    <property type="match status" value="1"/>
</dbReference>
<name>A0A1Y4JHY7_9BACE</name>
<keyword evidence="1" id="KW-0805">Transcription regulation</keyword>
<dbReference type="PANTHER" id="PTHR43280:SF34">
    <property type="entry name" value="ARAC-FAMILY TRANSCRIPTIONAL REGULATOR"/>
    <property type="match status" value="1"/>
</dbReference>
<feature type="compositionally biased region" description="Basic and acidic residues" evidence="4">
    <location>
        <begin position="59"/>
        <end position="76"/>
    </location>
</feature>
<keyword evidence="5" id="KW-0472">Membrane</keyword>
<dbReference type="SMART" id="SM00342">
    <property type="entry name" value="HTH_ARAC"/>
    <property type="match status" value="1"/>
</dbReference>
<feature type="transmembrane region" description="Helical" evidence="5">
    <location>
        <begin position="6"/>
        <end position="24"/>
    </location>
</feature>
<evidence type="ECO:0000256" key="1">
    <source>
        <dbReference type="ARBA" id="ARBA00023015"/>
    </source>
</evidence>
<dbReference type="Proteomes" id="UP000196587">
    <property type="component" value="Unassembled WGS sequence"/>
</dbReference>
<dbReference type="PROSITE" id="PS00041">
    <property type="entry name" value="HTH_ARAC_FAMILY_1"/>
    <property type="match status" value="1"/>
</dbReference>
<dbReference type="InterPro" id="IPR009057">
    <property type="entry name" value="Homeodomain-like_sf"/>
</dbReference>
<dbReference type="Gene3D" id="1.10.10.60">
    <property type="entry name" value="Homeodomain-like"/>
    <property type="match status" value="1"/>
</dbReference>
<keyword evidence="5" id="KW-0812">Transmembrane</keyword>
<reference evidence="8" key="1">
    <citation type="submission" date="2017-04" db="EMBL/GenBank/DDBJ databases">
        <title>Function of individual gut microbiota members based on whole genome sequencing of pure cultures obtained from chicken caecum.</title>
        <authorList>
            <person name="Medvecky M."/>
            <person name="Cejkova D."/>
            <person name="Polansky O."/>
            <person name="Karasova D."/>
            <person name="Kubasova T."/>
            <person name="Cizek A."/>
            <person name="Rychlik I."/>
        </authorList>
    </citation>
    <scope>NUCLEOTIDE SEQUENCE [LARGE SCALE GENOMIC DNA]</scope>
    <source>
        <strain evidence="8">An189</strain>
    </source>
</reference>
<feature type="domain" description="HTH araC/xylS-type" evidence="6">
    <location>
        <begin position="81"/>
        <end position="187"/>
    </location>
</feature>
<dbReference type="PRINTS" id="PR00032">
    <property type="entry name" value="HTHARAC"/>
</dbReference>
<dbReference type="GO" id="GO:0043565">
    <property type="term" value="F:sequence-specific DNA binding"/>
    <property type="evidence" value="ECO:0007669"/>
    <property type="project" value="InterPro"/>
</dbReference>
<evidence type="ECO:0000259" key="6">
    <source>
        <dbReference type="PROSITE" id="PS01124"/>
    </source>
</evidence>
<protein>
    <submittedName>
        <fullName evidence="7">AraC family transcriptional regulator</fullName>
    </submittedName>
</protein>
<dbReference type="SUPFAM" id="SSF46689">
    <property type="entry name" value="Homeodomain-like"/>
    <property type="match status" value="1"/>
</dbReference>
<sequence length="192" mass="22115">MTFITLLEAAIIIYLAVYNIRIIRKMDRLKKQLRSSSPDKPNLKETLDTPLPVIQETEPENKSAEPKADGETKVTDSTKDKKLFERINRTIIEEQLFLDPEFSREKFIRLGLINKNKVAQLLQQYANTNLNGYINSLRLEYASKLIQTQPDIPIKAVAIDSGFNSSRTFYRLFQQKYGMTPAEYKESLHGVS</sequence>
<dbReference type="InterPro" id="IPR018062">
    <property type="entry name" value="HTH_AraC-typ_CS"/>
</dbReference>
<organism evidence="7 8">
    <name type="scientific">Bacteroides clarus</name>
    <dbReference type="NCBI Taxonomy" id="626929"/>
    <lineage>
        <taxon>Bacteria</taxon>
        <taxon>Pseudomonadati</taxon>
        <taxon>Bacteroidota</taxon>
        <taxon>Bacteroidia</taxon>
        <taxon>Bacteroidales</taxon>
        <taxon>Bacteroidaceae</taxon>
        <taxon>Bacteroides</taxon>
    </lineage>
</organism>
<evidence type="ECO:0000256" key="2">
    <source>
        <dbReference type="ARBA" id="ARBA00023125"/>
    </source>
</evidence>
<comment type="caution">
    <text evidence="7">The sequence shown here is derived from an EMBL/GenBank/DDBJ whole genome shotgun (WGS) entry which is preliminary data.</text>
</comment>
<evidence type="ECO:0000256" key="5">
    <source>
        <dbReference type="SAM" id="Phobius"/>
    </source>
</evidence>
<dbReference type="GO" id="GO:0003700">
    <property type="term" value="F:DNA-binding transcription factor activity"/>
    <property type="evidence" value="ECO:0007669"/>
    <property type="project" value="InterPro"/>
</dbReference>
<feature type="region of interest" description="Disordered" evidence="4">
    <location>
        <begin position="33"/>
        <end position="76"/>
    </location>
</feature>
<dbReference type="Pfam" id="PF12833">
    <property type="entry name" value="HTH_18"/>
    <property type="match status" value="1"/>
</dbReference>
<evidence type="ECO:0000256" key="4">
    <source>
        <dbReference type="SAM" id="MobiDB-lite"/>
    </source>
</evidence>
<evidence type="ECO:0000256" key="3">
    <source>
        <dbReference type="ARBA" id="ARBA00023163"/>
    </source>
</evidence>
<dbReference type="EMBL" id="NFKE01000015">
    <property type="protein sequence ID" value="OUP32114.1"/>
    <property type="molecule type" value="Genomic_DNA"/>
</dbReference>
<accession>A0A1Y4JHY7</accession>
<dbReference type="InterPro" id="IPR018060">
    <property type="entry name" value="HTH_AraC"/>
</dbReference>
<keyword evidence="3" id="KW-0804">Transcription</keyword>
<dbReference type="AlphaFoldDB" id="A0A1Y4JHY7"/>
<dbReference type="PANTHER" id="PTHR43280">
    <property type="entry name" value="ARAC-FAMILY TRANSCRIPTIONAL REGULATOR"/>
    <property type="match status" value="1"/>
</dbReference>
<dbReference type="RefSeq" id="WP_022219720.1">
    <property type="nucleotide sequence ID" value="NZ_CALIXP010000068.1"/>
</dbReference>
<gene>
    <name evidence="7" type="ORF">B5F24_15550</name>
</gene>
<evidence type="ECO:0000313" key="8">
    <source>
        <dbReference type="Proteomes" id="UP000196587"/>
    </source>
</evidence>
<dbReference type="InterPro" id="IPR020449">
    <property type="entry name" value="Tscrpt_reg_AraC-type_HTH"/>
</dbReference>